<accession>A0A8S4NWT7</accession>
<evidence type="ECO:0000313" key="1">
    <source>
        <dbReference type="EMBL" id="CAH1784574.1"/>
    </source>
</evidence>
<dbReference type="EMBL" id="CAIIXF020000005">
    <property type="protein sequence ID" value="CAH1784574.1"/>
    <property type="molecule type" value="Genomic_DNA"/>
</dbReference>
<sequence>MAYLDEVMNFSNKMLQGIAKSWFIQRNRKITEEEALKREDKEMEMRISEEIELISCNRELLKLQEFHDMRMNELHSLKRTVTDCRKKKRALDKYISVISCRFRHQKQQRGHCNCNICQTGSRVLDLSVYQRGESHFPTIEEMRYIIE</sequence>
<protein>
    <submittedName>
        <fullName evidence="1">Uncharacterized protein</fullName>
    </submittedName>
</protein>
<name>A0A8S4NWT7_OWEFU</name>
<dbReference type="AlphaFoldDB" id="A0A8S4NWT7"/>
<keyword evidence="2" id="KW-1185">Reference proteome</keyword>
<proteinExistence type="predicted"/>
<dbReference type="Proteomes" id="UP000749559">
    <property type="component" value="Unassembled WGS sequence"/>
</dbReference>
<comment type="caution">
    <text evidence="1">The sequence shown here is derived from an EMBL/GenBank/DDBJ whole genome shotgun (WGS) entry which is preliminary data.</text>
</comment>
<reference evidence="1" key="1">
    <citation type="submission" date="2022-03" db="EMBL/GenBank/DDBJ databases">
        <authorList>
            <person name="Martin C."/>
        </authorList>
    </citation>
    <scope>NUCLEOTIDE SEQUENCE</scope>
</reference>
<gene>
    <name evidence="1" type="ORF">OFUS_LOCUS10745</name>
</gene>
<evidence type="ECO:0000313" key="2">
    <source>
        <dbReference type="Proteomes" id="UP000749559"/>
    </source>
</evidence>
<organism evidence="1 2">
    <name type="scientific">Owenia fusiformis</name>
    <name type="common">Polychaete worm</name>
    <dbReference type="NCBI Taxonomy" id="6347"/>
    <lineage>
        <taxon>Eukaryota</taxon>
        <taxon>Metazoa</taxon>
        <taxon>Spiralia</taxon>
        <taxon>Lophotrochozoa</taxon>
        <taxon>Annelida</taxon>
        <taxon>Polychaeta</taxon>
        <taxon>Sedentaria</taxon>
        <taxon>Canalipalpata</taxon>
        <taxon>Sabellida</taxon>
        <taxon>Oweniida</taxon>
        <taxon>Oweniidae</taxon>
        <taxon>Owenia</taxon>
    </lineage>
</organism>